<comment type="caution">
    <text evidence="2">The sequence shown here is derived from an EMBL/GenBank/DDBJ whole genome shotgun (WGS) entry which is preliminary data.</text>
</comment>
<sequence length="269" mass="30214">MYCISVSYKISTKNCEVLLNIDSPEPDLAVDYKYGHLAALKINRFASVRNNSWWRFQNPLGADGKPTELFKEHFVYETNKTADVKNDFGEIESLECSIRNASFCSSNNTIRCRNPENSGDKEQFLPICPGSRYTKYNEIKTRMDALEQCFDTCLNETLCVGVTFSPSQLACEAVTINDDSIFKPPEMFFPLRIPSSSLNNTAVKYSIYPGFSINETGISSTSAPNASTCLDMCRKSLLCPRFSYDRSSKECKLADKLTSLVANPNSLMF</sequence>
<dbReference type="AlphaFoldDB" id="A0A8J2KU67"/>
<dbReference type="PROSITE" id="PS50948">
    <property type="entry name" value="PAN"/>
    <property type="match status" value="1"/>
</dbReference>
<keyword evidence="3" id="KW-1185">Reference proteome</keyword>
<feature type="non-terminal residue" evidence="2">
    <location>
        <position position="269"/>
    </location>
</feature>
<evidence type="ECO:0000259" key="1">
    <source>
        <dbReference type="PROSITE" id="PS50948"/>
    </source>
</evidence>
<organism evidence="2 3">
    <name type="scientific">Allacma fusca</name>
    <dbReference type="NCBI Taxonomy" id="39272"/>
    <lineage>
        <taxon>Eukaryota</taxon>
        <taxon>Metazoa</taxon>
        <taxon>Ecdysozoa</taxon>
        <taxon>Arthropoda</taxon>
        <taxon>Hexapoda</taxon>
        <taxon>Collembola</taxon>
        <taxon>Symphypleona</taxon>
        <taxon>Sminthuridae</taxon>
        <taxon>Allacma</taxon>
    </lineage>
</organism>
<evidence type="ECO:0000313" key="2">
    <source>
        <dbReference type="EMBL" id="CAG7819264.1"/>
    </source>
</evidence>
<evidence type="ECO:0000313" key="3">
    <source>
        <dbReference type="Proteomes" id="UP000708208"/>
    </source>
</evidence>
<dbReference type="Pfam" id="PF00024">
    <property type="entry name" value="PAN_1"/>
    <property type="match status" value="2"/>
</dbReference>
<protein>
    <recommendedName>
        <fullName evidence="1">Apple domain-containing protein</fullName>
    </recommendedName>
</protein>
<dbReference type="InterPro" id="IPR003609">
    <property type="entry name" value="Pan_app"/>
</dbReference>
<name>A0A8J2KU67_9HEXA</name>
<proteinExistence type="predicted"/>
<gene>
    <name evidence="2" type="ORF">AFUS01_LOCUS29725</name>
</gene>
<dbReference type="Proteomes" id="UP000708208">
    <property type="component" value="Unassembled WGS sequence"/>
</dbReference>
<reference evidence="2" key="1">
    <citation type="submission" date="2021-06" db="EMBL/GenBank/DDBJ databases">
        <authorList>
            <person name="Hodson N. C."/>
            <person name="Mongue J. A."/>
            <person name="Jaron S. K."/>
        </authorList>
    </citation>
    <scope>NUCLEOTIDE SEQUENCE</scope>
</reference>
<accession>A0A8J2KU67</accession>
<feature type="domain" description="Apple" evidence="1">
    <location>
        <begin position="199"/>
        <end position="269"/>
    </location>
</feature>
<dbReference type="EMBL" id="CAJVCH010444235">
    <property type="protein sequence ID" value="CAG7819264.1"/>
    <property type="molecule type" value="Genomic_DNA"/>
</dbReference>